<dbReference type="SUPFAM" id="SSF53649">
    <property type="entry name" value="Alkaline phosphatase-like"/>
    <property type="match status" value="1"/>
</dbReference>
<dbReference type="InterPro" id="IPR024607">
    <property type="entry name" value="Sulfatase_CS"/>
</dbReference>
<evidence type="ECO:0000256" key="1">
    <source>
        <dbReference type="ARBA" id="ARBA00008779"/>
    </source>
</evidence>
<evidence type="ECO:0000256" key="4">
    <source>
        <dbReference type="ARBA" id="ARBA00022837"/>
    </source>
</evidence>
<comment type="similarity">
    <text evidence="1">Belongs to the sulfatase family.</text>
</comment>
<evidence type="ECO:0000259" key="5">
    <source>
        <dbReference type="Pfam" id="PF00884"/>
    </source>
</evidence>
<dbReference type="InterPro" id="IPR017850">
    <property type="entry name" value="Alkaline_phosphatase_core_sf"/>
</dbReference>
<evidence type="ECO:0000313" key="7">
    <source>
        <dbReference type="Proteomes" id="UP000316775"/>
    </source>
</evidence>
<comment type="caution">
    <text evidence="6">The sequence shown here is derived from an EMBL/GenBank/DDBJ whole genome shotgun (WGS) entry which is preliminary data.</text>
</comment>
<dbReference type="Gene3D" id="3.40.720.10">
    <property type="entry name" value="Alkaline Phosphatase, subunit A"/>
    <property type="match status" value="1"/>
</dbReference>
<dbReference type="CDD" id="cd16025">
    <property type="entry name" value="PAS_like"/>
    <property type="match status" value="1"/>
</dbReference>
<keyword evidence="3" id="KW-0378">Hydrolase</keyword>
<keyword evidence="7" id="KW-1185">Reference proteome</keyword>
<dbReference type="PANTHER" id="PTHR42693:SF53">
    <property type="entry name" value="ENDO-4-O-SULFATASE"/>
    <property type="match status" value="1"/>
</dbReference>
<name>A0A4Y4AWX7_9FLAO</name>
<dbReference type="InterPro" id="IPR000917">
    <property type="entry name" value="Sulfatase_N"/>
</dbReference>
<reference evidence="6 7" key="1">
    <citation type="submission" date="2019-06" db="EMBL/GenBank/DDBJ databases">
        <title>Whole genome shotgun sequence of Flavobacterium flevense NBRC 14960.</title>
        <authorList>
            <person name="Hosoyama A."/>
            <person name="Uohara A."/>
            <person name="Ohji S."/>
            <person name="Ichikawa N."/>
        </authorList>
    </citation>
    <scope>NUCLEOTIDE SEQUENCE [LARGE SCALE GENOMIC DNA]</scope>
    <source>
        <strain evidence="6 7">NBRC 14960</strain>
    </source>
</reference>
<dbReference type="Gene3D" id="3.30.1120.10">
    <property type="match status" value="1"/>
</dbReference>
<dbReference type="EMBL" id="BJNP01000025">
    <property type="protein sequence ID" value="GEC72755.1"/>
    <property type="molecule type" value="Genomic_DNA"/>
</dbReference>
<gene>
    <name evidence="6" type="ORF">FFL01_22940</name>
</gene>
<protein>
    <submittedName>
        <fullName evidence="6">Arylsulfatase</fullName>
    </submittedName>
</protein>
<evidence type="ECO:0000313" key="6">
    <source>
        <dbReference type="EMBL" id="GEC72755.1"/>
    </source>
</evidence>
<organism evidence="6 7">
    <name type="scientific">Flavobacterium flevense</name>
    <dbReference type="NCBI Taxonomy" id="983"/>
    <lineage>
        <taxon>Bacteria</taxon>
        <taxon>Pseudomonadati</taxon>
        <taxon>Bacteroidota</taxon>
        <taxon>Flavobacteriia</taxon>
        <taxon>Flavobacteriales</taxon>
        <taxon>Flavobacteriaceae</taxon>
        <taxon>Flavobacterium</taxon>
    </lineage>
</organism>
<evidence type="ECO:0000256" key="2">
    <source>
        <dbReference type="ARBA" id="ARBA00022723"/>
    </source>
</evidence>
<dbReference type="Pfam" id="PF00884">
    <property type="entry name" value="Sulfatase"/>
    <property type="match status" value="1"/>
</dbReference>
<dbReference type="STRING" id="983.SAMN05443543_1157"/>
<dbReference type="AlphaFoldDB" id="A0A4Y4AWX7"/>
<evidence type="ECO:0000256" key="3">
    <source>
        <dbReference type="ARBA" id="ARBA00022801"/>
    </source>
</evidence>
<dbReference type="GO" id="GO:0046872">
    <property type="term" value="F:metal ion binding"/>
    <property type="evidence" value="ECO:0007669"/>
    <property type="project" value="UniProtKB-KW"/>
</dbReference>
<dbReference type="PROSITE" id="PS00149">
    <property type="entry name" value="SULFATASE_2"/>
    <property type="match status" value="1"/>
</dbReference>
<dbReference type="PANTHER" id="PTHR42693">
    <property type="entry name" value="ARYLSULFATASE FAMILY MEMBER"/>
    <property type="match status" value="1"/>
</dbReference>
<feature type="domain" description="Sulfatase N-terminal" evidence="5">
    <location>
        <begin position="35"/>
        <end position="451"/>
    </location>
</feature>
<keyword evidence="4" id="KW-0106">Calcium</keyword>
<dbReference type="GO" id="GO:0004065">
    <property type="term" value="F:arylsulfatase activity"/>
    <property type="evidence" value="ECO:0007669"/>
    <property type="project" value="TreeGrafter"/>
</dbReference>
<sequence>MKYKPEVTLTIENMKKKITYLFFLLTFNLNAQEKPNFIVVMVDDMGYSDLGCYGSEIHTPNIDKLAREGMVMNNFYNDSRCCPTRASLLTGQYQHKVGLRRNGASLNKSGATIAEVLQQNGYHTAMVGKWHLSEANPLKDKEKHLKWLNHQYTPDTTFAAIDTYPTRRGFDKFYGVIWGVVNCYDPFSLVEGVKAVQNVPKDYYTTHAFTDKAIEYINSYKKDTKPFFMYLAYNAPHWPVQAPAVTIKKYEKTYIDGWDALKKRRYESLLAKKIITKEDYPYTKEEKEAIKWNTLTAEEKKSFAQRMATHAAMIDEVDQGIGRLIAQLKENNQYDNTIIFFMSDNGASPEMLNTPGYQPGYDRPSALRDGTPLQYDSPEIDKIGSSISYTTVGSGWANALNSPYRYWKKESYNGGAKTPFIMTGPGIKKGINYSLAHIMDIMPTCLEIANVPYPKVYKGNQITATDGHSLVPIMKGKTVTNYDDLFFEHQGGKALISGDYKIVALAKEKWALYDLSNDKTETKDIFSDNPKKANEMIVKWNEWAKKMGL</sequence>
<keyword evidence="2" id="KW-0479">Metal-binding</keyword>
<proteinExistence type="inferred from homology"/>
<dbReference type="Proteomes" id="UP000316775">
    <property type="component" value="Unassembled WGS sequence"/>
</dbReference>
<accession>A0A4Y4AWX7</accession>
<dbReference type="InterPro" id="IPR050738">
    <property type="entry name" value="Sulfatase"/>
</dbReference>